<sequence>MDLIFRINVDGVLWGIQAAAKKFKDRGQKGKTINACAIAVGVLLRRLQRAAASVRRPRLAMPFSHGRWFVHWTGKADSPI</sequence>
<comment type="caution">
    <text evidence="1">The sequence shown here is derived from an EMBL/GenBank/DDBJ whole genome shotgun (WGS) entry which is preliminary data.</text>
</comment>
<evidence type="ECO:0000313" key="2">
    <source>
        <dbReference type="Proteomes" id="UP000536262"/>
    </source>
</evidence>
<reference evidence="1 2" key="1">
    <citation type="submission" date="2020-08" db="EMBL/GenBank/DDBJ databases">
        <title>Genomic Encyclopedia of Type Strains, Phase IV (KMG-IV): sequencing the most valuable type-strain genomes for metagenomic binning, comparative biology and taxonomic classification.</title>
        <authorList>
            <person name="Goeker M."/>
        </authorList>
    </citation>
    <scope>NUCLEOTIDE SEQUENCE [LARGE SCALE GENOMIC DNA]</scope>
    <source>
        <strain evidence="1 2">DSM 7051</strain>
    </source>
</reference>
<keyword evidence="2" id="KW-1185">Reference proteome</keyword>
<organism evidence="1 2">
    <name type="scientific">Aminobacter aganoensis</name>
    <dbReference type="NCBI Taxonomy" id="83264"/>
    <lineage>
        <taxon>Bacteria</taxon>
        <taxon>Pseudomonadati</taxon>
        <taxon>Pseudomonadota</taxon>
        <taxon>Alphaproteobacteria</taxon>
        <taxon>Hyphomicrobiales</taxon>
        <taxon>Phyllobacteriaceae</taxon>
        <taxon>Aminobacter</taxon>
    </lineage>
</organism>
<dbReference type="Proteomes" id="UP000536262">
    <property type="component" value="Unassembled WGS sequence"/>
</dbReference>
<protein>
    <submittedName>
        <fullName evidence="1">NAD(P)-dependent dehydrogenase (Short-subunit alcohol dehydrogenase family)</fullName>
    </submittedName>
</protein>
<accession>A0A7X0FD03</accession>
<proteinExistence type="predicted"/>
<dbReference type="RefSeq" id="WP_246441648.1">
    <property type="nucleotide sequence ID" value="NZ_BAABEG010000005.1"/>
</dbReference>
<dbReference type="EMBL" id="JACHOU010000025">
    <property type="protein sequence ID" value="MBB6357486.1"/>
    <property type="molecule type" value="Genomic_DNA"/>
</dbReference>
<evidence type="ECO:0000313" key="1">
    <source>
        <dbReference type="EMBL" id="MBB6357486.1"/>
    </source>
</evidence>
<name>A0A7X0FD03_9HYPH</name>
<gene>
    <name evidence="1" type="ORF">GGR00_005309</name>
</gene>
<dbReference type="AlphaFoldDB" id="A0A7X0FD03"/>